<organism evidence="2 3">
    <name type="scientific">Nocardia nova</name>
    <dbReference type="NCBI Taxonomy" id="37330"/>
    <lineage>
        <taxon>Bacteria</taxon>
        <taxon>Bacillati</taxon>
        <taxon>Actinomycetota</taxon>
        <taxon>Actinomycetes</taxon>
        <taxon>Mycobacteriales</taxon>
        <taxon>Nocardiaceae</taxon>
        <taxon>Nocardia</taxon>
    </lineage>
</organism>
<name>A0A2S6ATQ7_9NOCA</name>
<dbReference type="EMBL" id="PSZC01000005">
    <property type="protein sequence ID" value="PPJ38584.1"/>
    <property type="molecule type" value="Genomic_DNA"/>
</dbReference>
<dbReference type="AlphaFoldDB" id="A0A2S6ATQ7"/>
<dbReference type="Proteomes" id="UP000239874">
    <property type="component" value="Unassembled WGS sequence"/>
</dbReference>
<dbReference type="OrthoDB" id="4559321at2"/>
<accession>A0A2S6ATQ7</accession>
<gene>
    <name evidence="2" type="ORF">C5E45_10190</name>
</gene>
<evidence type="ECO:0000313" key="3">
    <source>
        <dbReference type="Proteomes" id="UP000239874"/>
    </source>
</evidence>
<comment type="caution">
    <text evidence="2">The sequence shown here is derived from an EMBL/GenBank/DDBJ whole genome shotgun (WGS) entry which is preliminary data.</text>
</comment>
<evidence type="ECO:0000313" key="2">
    <source>
        <dbReference type="EMBL" id="PPJ38584.1"/>
    </source>
</evidence>
<proteinExistence type="predicted"/>
<dbReference type="RefSeq" id="WP_104379512.1">
    <property type="nucleotide sequence ID" value="NZ_PSZC01000005.1"/>
</dbReference>
<sequence length="151" mass="16371">MIVGIAVVISLVGTGCSTVVDPAVQDPSETGTSPELIKQATDFGRWTLPANAKVLLVKNEMGRAPRCRIALEMTPADLSWMLEKSRYSAARVPGSGSSRDTIAGPDPKTSPNLLHGRDNIKASDGNTVWRKVLIDERDANTRFVHLEFLDI</sequence>
<protein>
    <submittedName>
        <fullName evidence="2">Uncharacterized protein</fullName>
    </submittedName>
</protein>
<reference evidence="2 3" key="1">
    <citation type="submission" date="2018-02" db="EMBL/GenBank/DDBJ databases">
        <title>8 Nocardia nova and 1 Nocardia cyriacigeorgica strain used for evolution to TMP-SMX.</title>
        <authorList>
            <person name="Mehta H."/>
            <person name="Weng J."/>
            <person name="Shamoo Y."/>
        </authorList>
    </citation>
    <scope>NUCLEOTIDE SEQUENCE [LARGE SCALE GENOMIC DNA]</scope>
    <source>
        <strain evidence="2 3">MDA3139</strain>
    </source>
</reference>
<feature type="region of interest" description="Disordered" evidence="1">
    <location>
        <begin position="91"/>
        <end position="118"/>
    </location>
</feature>
<evidence type="ECO:0000256" key="1">
    <source>
        <dbReference type="SAM" id="MobiDB-lite"/>
    </source>
</evidence>